<organism evidence="4 5">
    <name type="scientific">Cladophialophora chaetospira</name>
    <dbReference type="NCBI Taxonomy" id="386627"/>
    <lineage>
        <taxon>Eukaryota</taxon>
        <taxon>Fungi</taxon>
        <taxon>Dikarya</taxon>
        <taxon>Ascomycota</taxon>
        <taxon>Pezizomycotina</taxon>
        <taxon>Eurotiomycetes</taxon>
        <taxon>Chaetothyriomycetidae</taxon>
        <taxon>Chaetothyriales</taxon>
        <taxon>Herpotrichiellaceae</taxon>
        <taxon>Cladophialophora</taxon>
    </lineage>
</organism>
<evidence type="ECO:0000256" key="2">
    <source>
        <dbReference type="ARBA" id="ARBA00023043"/>
    </source>
</evidence>
<name>A0AA38XK53_9EURO</name>
<evidence type="ECO:0008006" key="6">
    <source>
        <dbReference type="Google" id="ProtNLM"/>
    </source>
</evidence>
<dbReference type="Gene3D" id="1.25.40.20">
    <property type="entry name" value="Ankyrin repeat-containing domain"/>
    <property type="match status" value="1"/>
</dbReference>
<feature type="repeat" description="ANK" evidence="3">
    <location>
        <begin position="109"/>
        <end position="141"/>
    </location>
</feature>
<dbReference type="GO" id="GO:0085020">
    <property type="term" value="P:protein K6-linked ubiquitination"/>
    <property type="evidence" value="ECO:0007669"/>
    <property type="project" value="TreeGrafter"/>
</dbReference>
<dbReference type="Proteomes" id="UP001172673">
    <property type="component" value="Unassembled WGS sequence"/>
</dbReference>
<evidence type="ECO:0000313" key="4">
    <source>
        <dbReference type="EMBL" id="KAJ9614486.1"/>
    </source>
</evidence>
<dbReference type="InterPro" id="IPR036770">
    <property type="entry name" value="Ankyrin_rpt-contain_sf"/>
</dbReference>
<dbReference type="SMART" id="SM00248">
    <property type="entry name" value="ANK"/>
    <property type="match status" value="3"/>
</dbReference>
<keyword evidence="5" id="KW-1185">Reference proteome</keyword>
<keyword evidence="1" id="KW-0677">Repeat</keyword>
<evidence type="ECO:0000256" key="3">
    <source>
        <dbReference type="PROSITE-ProRule" id="PRU00023"/>
    </source>
</evidence>
<keyword evidence="2 3" id="KW-0040">ANK repeat</keyword>
<dbReference type="AlphaFoldDB" id="A0AA38XK53"/>
<dbReference type="SUPFAM" id="SSF48403">
    <property type="entry name" value="Ankyrin repeat"/>
    <property type="match status" value="1"/>
</dbReference>
<dbReference type="Pfam" id="PF12796">
    <property type="entry name" value="Ank_2"/>
    <property type="match status" value="1"/>
</dbReference>
<dbReference type="InterPro" id="IPR002110">
    <property type="entry name" value="Ankyrin_rpt"/>
</dbReference>
<accession>A0AA38XK53</accession>
<dbReference type="PROSITE" id="PS50297">
    <property type="entry name" value="ANK_REP_REGION"/>
    <property type="match status" value="2"/>
</dbReference>
<sequence>MAVVEFLPLKAAKLQSSYSVHAIREKYRIVLESQSSYLDQVIRDGQALLKVATPQSSTSDLSIREEWPPAEATHAKPLTLYEVIRQDDVLRVKLLLAAGADVNIPVNAFGWNPLHVAAAEGHTAIVKVLLEHGADVNAWTFTGYTALEIAADRGRSNVVKVLSQAGAFPALENHGPISNEHEWVMEWQAREYLENEFSLEDDIDDILVLYSDRSVSANVVCTTLQAFLLRTGGSTLLVDGVVSSLLLMTRGFPGTTYNQHHKALPGLNLWFELLPSHSKRKKGQRIRVQARANNREAISLLERILVSLSCALRSPGAQISWSDARIEKRSAVSSEIILKPLEKLSNKACWTTLFDRKIVIQCNFERHNEAPSPRIPSSKGALEAPLSFYLGTNTSTGQLSGFGSDVAM</sequence>
<protein>
    <recommendedName>
        <fullName evidence="6">Ankyrin repeat protein</fullName>
    </recommendedName>
</protein>
<evidence type="ECO:0000256" key="1">
    <source>
        <dbReference type="ARBA" id="ARBA00022737"/>
    </source>
</evidence>
<feature type="repeat" description="ANK" evidence="3">
    <location>
        <begin position="142"/>
        <end position="174"/>
    </location>
</feature>
<dbReference type="EMBL" id="JAPDRK010000003">
    <property type="protein sequence ID" value="KAJ9614486.1"/>
    <property type="molecule type" value="Genomic_DNA"/>
</dbReference>
<dbReference type="PANTHER" id="PTHR24171">
    <property type="entry name" value="ANKYRIN REPEAT DOMAIN-CONTAINING PROTEIN 39-RELATED"/>
    <property type="match status" value="1"/>
</dbReference>
<dbReference type="GO" id="GO:0004842">
    <property type="term" value="F:ubiquitin-protein transferase activity"/>
    <property type="evidence" value="ECO:0007669"/>
    <property type="project" value="TreeGrafter"/>
</dbReference>
<proteinExistence type="predicted"/>
<dbReference type="PANTHER" id="PTHR24171:SF8">
    <property type="entry name" value="BRCA1-ASSOCIATED RING DOMAIN PROTEIN 1"/>
    <property type="match status" value="1"/>
</dbReference>
<gene>
    <name evidence="4" type="ORF">H2200_002623</name>
</gene>
<reference evidence="4" key="1">
    <citation type="submission" date="2022-10" db="EMBL/GenBank/DDBJ databases">
        <title>Culturing micro-colonial fungi from biological soil crusts in the Mojave desert and describing Neophaeococcomyces mojavensis, and introducing the new genera and species Taxawa tesnikishii.</title>
        <authorList>
            <person name="Kurbessoian T."/>
            <person name="Stajich J.E."/>
        </authorList>
    </citation>
    <scope>NUCLEOTIDE SEQUENCE</scope>
    <source>
        <strain evidence="4">TK_41</strain>
    </source>
</reference>
<dbReference type="PROSITE" id="PS50088">
    <property type="entry name" value="ANK_REPEAT"/>
    <property type="match status" value="2"/>
</dbReference>
<evidence type="ECO:0000313" key="5">
    <source>
        <dbReference type="Proteomes" id="UP001172673"/>
    </source>
</evidence>
<comment type="caution">
    <text evidence="4">The sequence shown here is derived from an EMBL/GenBank/DDBJ whole genome shotgun (WGS) entry which is preliminary data.</text>
</comment>